<comment type="subcellular location">
    <subcellularLocation>
        <location evidence="3">Mitochondrion membrane</location>
    </subcellularLocation>
    <subcellularLocation>
        <location evidence="2">Nucleus</location>
    </subcellularLocation>
</comment>
<evidence type="ECO:0000256" key="13">
    <source>
        <dbReference type="ARBA" id="ARBA00022918"/>
    </source>
</evidence>
<dbReference type="PRINTS" id="PR00463">
    <property type="entry name" value="EP450I"/>
</dbReference>
<dbReference type="Pfam" id="PF24626">
    <property type="entry name" value="SH3_Tf2-1"/>
    <property type="match status" value="1"/>
</dbReference>
<dbReference type="InterPro" id="IPR023780">
    <property type="entry name" value="Chromo_domain"/>
</dbReference>
<feature type="domain" description="Chromo" evidence="22">
    <location>
        <begin position="482"/>
        <end position="529"/>
    </location>
</feature>
<dbReference type="Pfam" id="PF00067">
    <property type="entry name" value="p450"/>
    <property type="match status" value="1"/>
</dbReference>
<dbReference type="InterPro" id="IPR050479">
    <property type="entry name" value="CYP11_CYP27_families"/>
</dbReference>
<evidence type="ECO:0000256" key="18">
    <source>
        <dbReference type="ARBA" id="ARBA00023128"/>
    </source>
</evidence>
<dbReference type="SMART" id="SM00298">
    <property type="entry name" value="CHROMO"/>
    <property type="match status" value="1"/>
</dbReference>
<evidence type="ECO:0000256" key="7">
    <source>
        <dbReference type="ARBA" id="ARBA00022679"/>
    </source>
</evidence>
<evidence type="ECO:0000256" key="21">
    <source>
        <dbReference type="ARBA" id="ARBA00042800"/>
    </source>
</evidence>
<dbReference type="CDD" id="cd09274">
    <property type="entry name" value="RNase_HI_RT_Ty3"/>
    <property type="match status" value="1"/>
</dbReference>
<protein>
    <recommendedName>
        <fullName evidence="5">steroid 11beta-monooxygenase</fullName>
        <ecNumber evidence="5">1.14.15.4</ecNumber>
    </recommendedName>
    <alternativeName>
        <fullName evidence="21">Cytochrome P450C11</fullName>
    </alternativeName>
</protein>
<comment type="cofactor">
    <cofactor evidence="1">
        <name>heme</name>
        <dbReference type="ChEBI" id="CHEBI:30413"/>
    </cofactor>
</comment>
<reference evidence="23" key="1">
    <citation type="submission" date="2023-07" db="EMBL/GenBank/DDBJ databases">
        <authorList>
            <person name="Stuckert A."/>
        </authorList>
    </citation>
    <scope>NUCLEOTIDE SEQUENCE</scope>
</reference>
<dbReference type="PROSITE" id="PS50013">
    <property type="entry name" value="CHROMO_2"/>
    <property type="match status" value="1"/>
</dbReference>
<comment type="caution">
    <text evidence="23">The sequence shown here is derived from an EMBL/GenBank/DDBJ whole genome shotgun (WGS) entry which is preliminary data.</text>
</comment>
<keyword evidence="15" id="KW-0560">Oxidoreductase</keyword>
<evidence type="ECO:0000313" key="23">
    <source>
        <dbReference type="EMBL" id="CAJ0945808.1"/>
    </source>
</evidence>
<dbReference type="InterPro" id="IPR043502">
    <property type="entry name" value="DNA/RNA_pol_sf"/>
</dbReference>
<evidence type="ECO:0000256" key="19">
    <source>
        <dbReference type="ARBA" id="ARBA00023136"/>
    </source>
</evidence>
<keyword evidence="8" id="KW-0548">Nucleotidyltransferase</keyword>
<comment type="similarity">
    <text evidence="4">Belongs to the cytochrome P450 family.</text>
</comment>
<keyword evidence="7" id="KW-0808">Transferase</keyword>
<keyword evidence="10" id="KW-0479">Metal-binding</keyword>
<evidence type="ECO:0000256" key="3">
    <source>
        <dbReference type="ARBA" id="ARBA00004325"/>
    </source>
</evidence>
<proteinExistence type="inferred from homology"/>
<evidence type="ECO:0000259" key="22">
    <source>
        <dbReference type="PROSITE" id="PS50013"/>
    </source>
</evidence>
<accession>A0ABN9LTV3</accession>
<dbReference type="Gene3D" id="3.30.70.270">
    <property type="match status" value="1"/>
</dbReference>
<dbReference type="Pfam" id="PF17917">
    <property type="entry name" value="RT_RNaseH"/>
    <property type="match status" value="1"/>
</dbReference>
<name>A0ABN9LTV3_9NEOB</name>
<keyword evidence="13" id="KW-0695">RNA-directed DNA polymerase</keyword>
<evidence type="ECO:0000256" key="8">
    <source>
        <dbReference type="ARBA" id="ARBA00022695"/>
    </source>
</evidence>
<evidence type="ECO:0000256" key="4">
    <source>
        <dbReference type="ARBA" id="ARBA00010617"/>
    </source>
</evidence>
<dbReference type="InterPro" id="IPR056924">
    <property type="entry name" value="SH3_Tf2-1"/>
</dbReference>
<sequence length="864" mass="98091">MIGLHVKQVRMGFPGPGANSLFVKGSKCLFGVQKVLKSLQKFLGFANFYRCFICNFSSIAKPLTDLTKKGADLVNWSSAAVEAFQELKRRFSSAPVLCQPDVSLPFQVEVDASEIGAGAVLSQRGSGCSVLKPCAFFSRKFSAAERNYDVGNRELLAMKWAFEEWRHWLEGAKHRVVVLTDHKNLTYLESAKRLNPRQARWSLFFARFDFVILYLPGSKNVKADALSRSFVPDSPGSSEPASILKEGVIVSAISLICGECCKNFRRINLIVVRRRNCSSLIGGLTNGQTERTNQTLETYLRCFVSADQDDWVSFLPLAEFALNNRASSATLVSPFFCNSGFHPRFSSGQVESSDCPGVDSVVDRLQRIWTQVVDNLTLSQEKAQLFANRRRCVGPRLRVGDLVWLSSRHIPMKVSSPKFKPHFIGPYRISEILNPVSFRLTLPDSFSIHNVFHRSLLRRYVAPMVPSVEPPAPVLVEGELEYIVEKILDSRVSRRKLQYLVKWKGYAQEDNSWVFASDVHAPDLVRAFHVAHPGRPGGSACQFVLLEALRRKGCTAVPLVRHASSYVLYGQRLGLLEEHPNQESLRFISAVEMMIKTTLPLIYFPYQLMRLSDSRIWREHMKSWDIIFEQADRCIQNIYQEFCLGQERGYSGIMAELLLQGELPLDSIKANITELMAGGVDTTAMPLLFTLFELARNPSVQRELRDEVRKAEAQNPQDLNQLLNLMPLLKGAIKETLRLYPVGITVQRYLTKDITLHNYHIPSGTLVQVGLYPMGRSSHIFQDPQRYDPGRWMRRDDTNFKALAFGFGSRQCIGRRIAETEMMLFLMHMLKNFQIDTVCKHDLNTVFRFILMPEKPPLLTFRPI</sequence>
<evidence type="ECO:0000256" key="5">
    <source>
        <dbReference type="ARBA" id="ARBA00012767"/>
    </source>
</evidence>
<keyword evidence="11" id="KW-0255">Endonuclease</keyword>
<keyword evidence="24" id="KW-1185">Reference proteome</keyword>
<dbReference type="InterPro" id="IPR017972">
    <property type="entry name" value="Cyt_P450_CS"/>
</dbReference>
<gene>
    <name evidence="23" type="ORF">RIMI_LOCUS11030455</name>
</gene>
<dbReference type="InterPro" id="IPR043128">
    <property type="entry name" value="Rev_trsase/Diguanyl_cyclase"/>
</dbReference>
<dbReference type="SUPFAM" id="SSF54160">
    <property type="entry name" value="Chromo domain-like"/>
    <property type="match status" value="1"/>
</dbReference>
<dbReference type="SUPFAM" id="SSF48264">
    <property type="entry name" value="Cytochrome P450"/>
    <property type="match status" value="1"/>
</dbReference>
<evidence type="ECO:0000256" key="9">
    <source>
        <dbReference type="ARBA" id="ARBA00022722"/>
    </source>
</evidence>
<dbReference type="InterPro" id="IPR002401">
    <property type="entry name" value="Cyt_P450_E_grp-I"/>
</dbReference>
<dbReference type="CDD" id="cd00024">
    <property type="entry name" value="CD_CSD"/>
    <property type="match status" value="1"/>
</dbReference>
<evidence type="ECO:0000256" key="11">
    <source>
        <dbReference type="ARBA" id="ARBA00022759"/>
    </source>
</evidence>
<evidence type="ECO:0000256" key="12">
    <source>
        <dbReference type="ARBA" id="ARBA00022801"/>
    </source>
</evidence>
<dbReference type="InterPro" id="IPR041373">
    <property type="entry name" value="RT_RNaseH"/>
</dbReference>
<dbReference type="InterPro" id="IPR036397">
    <property type="entry name" value="RNaseH_sf"/>
</dbReference>
<keyword evidence="14" id="KW-0809">Transit peptide</keyword>
<dbReference type="InterPro" id="IPR036396">
    <property type="entry name" value="Cyt_P450_sf"/>
</dbReference>
<dbReference type="SUPFAM" id="SSF53098">
    <property type="entry name" value="Ribonuclease H-like"/>
    <property type="match status" value="1"/>
</dbReference>
<dbReference type="InterPro" id="IPR012337">
    <property type="entry name" value="RNaseH-like_sf"/>
</dbReference>
<dbReference type="InterPro" id="IPR001128">
    <property type="entry name" value="Cyt_P450"/>
</dbReference>
<keyword evidence="16" id="KW-0408">Iron</keyword>
<keyword evidence="20" id="KW-0755">Steroidogenesis</keyword>
<dbReference type="InterPro" id="IPR016197">
    <property type="entry name" value="Chromo-like_dom_sf"/>
</dbReference>
<evidence type="ECO:0000256" key="17">
    <source>
        <dbReference type="ARBA" id="ARBA00023033"/>
    </source>
</evidence>
<evidence type="ECO:0000256" key="20">
    <source>
        <dbReference type="ARBA" id="ARBA00023250"/>
    </source>
</evidence>
<evidence type="ECO:0000256" key="14">
    <source>
        <dbReference type="ARBA" id="ARBA00022946"/>
    </source>
</evidence>
<keyword evidence="12" id="KW-0378">Hydrolase</keyword>
<evidence type="ECO:0000256" key="10">
    <source>
        <dbReference type="ARBA" id="ARBA00022723"/>
    </source>
</evidence>
<dbReference type="PANTHER" id="PTHR24279:SF1">
    <property type="entry name" value="CYTOCHROME P450 11B2, MITOCHONDRIAL"/>
    <property type="match status" value="1"/>
</dbReference>
<dbReference type="EC" id="1.14.15.4" evidence="5"/>
<dbReference type="PROSITE" id="PS00086">
    <property type="entry name" value="CYTOCHROME_P450"/>
    <property type="match status" value="1"/>
</dbReference>
<evidence type="ECO:0000256" key="16">
    <source>
        <dbReference type="ARBA" id="ARBA00023004"/>
    </source>
</evidence>
<keyword evidence="19" id="KW-0472">Membrane</keyword>
<keyword evidence="9" id="KW-0540">Nuclease</keyword>
<evidence type="ECO:0000256" key="1">
    <source>
        <dbReference type="ARBA" id="ARBA00001971"/>
    </source>
</evidence>
<dbReference type="PANTHER" id="PTHR24279">
    <property type="entry name" value="CYTOCHROME P450"/>
    <property type="match status" value="1"/>
</dbReference>
<evidence type="ECO:0000256" key="6">
    <source>
        <dbReference type="ARBA" id="ARBA00022617"/>
    </source>
</evidence>
<dbReference type="Gene3D" id="1.10.630.10">
    <property type="entry name" value="Cytochrome P450"/>
    <property type="match status" value="1"/>
</dbReference>
<evidence type="ECO:0000313" key="24">
    <source>
        <dbReference type="Proteomes" id="UP001176940"/>
    </source>
</evidence>
<keyword evidence="17" id="KW-0503">Monooxygenase</keyword>
<organism evidence="23 24">
    <name type="scientific">Ranitomeya imitator</name>
    <name type="common">mimic poison frog</name>
    <dbReference type="NCBI Taxonomy" id="111125"/>
    <lineage>
        <taxon>Eukaryota</taxon>
        <taxon>Metazoa</taxon>
        <taxon>Chordata</taxon>
        <taxon>Craniata</taxon>
        <taxon>Vertebrata</taxon>
        <taxon>Euteleostomi</taxon>
        <taxon>Amphibia</taxon>
        <taxon>Batrachia</taxon>
        <taxon>Anura</taxon>
        <taxon>Neobatrachia</taxon>
        <taxon>Hyloidea</taxon>
        <taxon>Dendrobatidae</taxon>
        <taxon>Dendrobatinae</taxon>
        <taxon>Ranitomeya</taxon>
    </lineage>
</organism>
<dbReference type="Proteomes" id="UP001176940">
    <property type="component" value="Unassembled WGS sequence"/>
</dbReference>
<dbReference type="Pfam" id="PF00385">
    <property type="entry name" value="Chromo"/>
    <property type="match status" value="1"/>
</dbReference>
<dbReference type="SUPFAM" id="SSF56672">
    <property type="entry name" value="DNA/RNA polymerases"/>
    <property type="match status" value="1"/>
</dbReference>
<dbReference type="EMBL" id="CAUEEQ010024473">
    <property type="protein sequence ID" value="CAJ0945808.1"/>
    <property type="molecule type" value="Genomic_DNA"/>
</dbReference>
<dbReference type="InterPro" id="IPR000953">
    <property type="entry name" value="Chromo/chromo_shadow_dom"/>
</dbReference>
<dbReference type="Gene3D" id="2.40.50.40">
    <property type="match status" value="1"/>
</dbReference>
<evidence type="ECO:0000256" key="15">
    <source>
        <dbReference type="ARBA" id="ARBA00023002"/>
    </source>
</evidence>
<dbReference type="Gene3D" id="3.30.420.10">
    <property type="entry name" value="Ribonuclease H-like superfamily/Ribonuclease H"/>
    <property type="match status" value="1"/>
</dbReference>
<keyword evidence="18" id="KW-0496">Mitochondrion</keyword>
<evidence type="ECO:0000256" key="2">
    <source>
        <dbReference type="ARBA" id="ARBA00004123"/>
    </source>
</evidence>
<keyword evidence="6" id="KW-0349">Heme</keyword>
<dbReference type="PRINTS" id="PR00385">
    <property type="entry name" value="P450"/>
</dbReference>